<evidence type="ECO:0000256" key="1">
    <source>
        <dbReference type="ARBA" id="ARBA00006484"/>
    </source>
</evidence>
<keyword evidence="2" id="KW-0560">Oxidoreductase</keyword>
<evidence type="ECO:0000256" key="3">
    <source>
        <dbReference type="SAM" id="MobiDB-lite"/>
    </source>
</evidence>
<dbReference type="PANTHER" id="PTHR43669">
    <property type="entry name" value="5-KETO-D-GLUCONATE 5-REDUCTASE"/>
    <property type="match status" value="1"/>
</dbReference>
<organism evidence="4 5">
    <name type="scientific">Amycolatopsis thermophila</name>
    <dbReference type="NCBI Taxonomy" id="206084"/>
    <lineage>
        <taxon>Bacteria</taxon>
        <taxon>Bacillati</taxon>
        <taxon>Actinomycetota</taxon>
        <taxon>Actinomycetes</taxon>
        <taxon>Pseudonocardiales</taxon>
        <taxon>Pseudonocardiaceae</taxon>
        <taxon>Amycolatopsis</taxon>
    </lineage>
</organism>
<dbReference type="InterPro" id="IPR020904">
    <property type="entry name" value="Sc_DH/Rdtase_CS"/>
</dbReference>
<dbReference type="InterPro" id="IPR036291">
    <property type="entry name" value="NAD(P)-bd_dom_sf"/>
</dbReference>
<dbReference type="CDD" id="cd05233">
    <property type="entry name" value="SDR_c"/>
    <property type="match status" value="1"/>
</dbReference>
<evidence type="ECO:0000313" key="5">
    <source>
        <dbReference type="Proteomes" id="UP001229651"/>
    </source>
</evidence>
<dbReference type="RefSeq" id="WP_306995583.1">
    <property type="nucleotide sequence ID" value="NZ_JAUSUT010000001.1"/>
</dbReference>
<evidence type="ECO:0000313" key="4">
    <source>
        <dbReference type="EMBL" id="MDQ0381147.1"/>
    </source>
</evidence>
<evidence type="ECO:0000256" key="2">
    <source>
        <dbReference type="ARBA" id="ARBA00023002"/>
    </source>
</evidence>
<comment type="similarity">
    <text evidence="1">Belongs to the short-chain dehydrogenases/reductases (SDR) family.</text>
</comment>
<comment type="caution">
    <text evidence="4">The sequence shown here is derived from an EMBL/GenBank/DDBJ whole genome shotgun (WGS) entry which is preliminary data.</text>
</comment>
<sequence length="273" mass="27760">MSSSPGCALVTGGAGGIGREVVRRLAERGLRVIVADIDAGAARRTADEAGASAVAFDVGDPDAWAEADRAVAATGLPLVALVLNAGVALGEAEVLDVDPAAYRRAWSVNVDGVVHGLRALVPRLAEAGGHAVVTASLAGLTAVPFDPVYAMTKHAVVGLVRSYAPALAARGVGLHAVCPGLVDTAMLGAARPELDRLGFPLVAASDVARALVACAVGDDPHEVVVVQPGRDPLPYRFAGVPGGRTGTPMPALPSRLPIGTRRSRQNPVPREEP</sequence>
<dbReference type="SUPFAM" id="SSF51735">
    <property type="entry name" value="NAD(P)-binding Rossmann-fold domains"/>
    <property type="match status" value="1"/>
</dbReference>
<dbReference type="InterPro" id="IPR002347">
    <property type="entry name" value="SDR_fam"/>
</dbReference>
<dbReference type="Pfam" id="PF00106">
    <property type="entry name" value="adh_short"/>
    <property type="match status" value="1"/>
</dbReference>
<dbReference type="Proteomes" id="UP001229651">
    <property type="component" value="Unassembled WGS sequence"/>
</dbReference>
<protein>
    <submittedName>
        <fullName evidence="4">NAD(P)-dependent dehydrogenase (Short-subunit alcohol dehydrogenase family)</fullName>
    </submittedName>
</protein>
<keyword evidence="5" id="KW-1185">Reference proteome</keyword>
<dbReference type="Gene3D" id="3.40.50.720">
    <property type="entry name" value="NAD(P)-binding Rossmann-like Domain"/>
    <property type="match status" value="1"/>
</dbReference>
<dbReference type="PANTHER" id="PTHR43669:SF3">
    <property type="entry name" value="ALCOHOL DEHYDROGENASE, PUTATIVE (AFU_ORTHOLOGUE AFUA_3G03445)-RELATED"/>
    <property type="match status" value="1"/>
</dbReference>
<dbReference type="EMBL" id="JAUSUT010000001">
    <property type="protein sequence ID" value="MDQ0381147.1"/>
    <property type="molecule type" value="Genomic_DNA"/>
</dbReference>
<proteinExistence type="inferred from homology"/>
<reference evidence="4 5" key="1">
    <citation type="submission" date="2023-07" db="EMBL/GenBank/DDBJ databases">
        <title>Sequencing the genomes of 1000 actinobacteria strains.</title>
        <authorList>
            <person name="Klenk H.-P."/>
        </authorList>
    </citation>
    <scope>NUCLEOTIDE SEQUENCE [LARGE SCALE GENOMIC DNA]</scope>
    <source>
        <strain evidence="4 5">DSM 45805</strain>
    </source>
</reference>
<dbReference type="PRINTS" id="PR00081">
    <property type="entry name" value="GDHRDH"/>
</dbReference>
<accession>A0ABU0F0R3</accession>
<name>A0ABU0F0R3_9PSEU</name>
<gene>
    <name evidence="4" type="ORF">FB470_005141</name>
</gene>
<feature type="region of interest" description="Disordered" evidence="3">
    <location>
        <begin position="240"/>
        <end position="273"/>
    </location>
</feature>
<dbReference type="PROSITE" id="PS00061">
    <property type="entry name" value="ADH_SHORT"/>
    <property type="match status" value="1"/>
</dbReference>